<reference evidence="1" key="1">
    <citation type="submission" date="2022-07" db="EMBL/GenBank/DDBJ databases">
        <title>Phylogenomic reconstructions and comparative analyses of Kickxellomycotina fungi.</title>
        <authorList>
            <person name="Reynolds N.K."/>
            <person name="Stajich J.E."/>
            <person name="Barry K."/>
            <person name="Grigoriev I.V."/>
            <person name="Crous P."/>
            <person name="Smith M.E."/>
        </authorList>
    </citation>
    <scope>NUCLEOTIDE SEQUENCE</scope>
    <source>
        <strain evidence="1">CBS 190363</strain>
    </source>
</reference>
<keyword evidence="2" id="KW-1185">Reference proteome</keyword>
<gene>
    <name evidence="1" type="ORF">IWW38_005250</name>
</gene>
<dbReference type="EMBL" id="JANBVB010002348">
    <property type="protein sequence ID" value="KAJ2886203.1"/>
    <property type="molecule type" value="Genomic_DNA"/>
</dbReference>
<comment type="caution">
    <text evidence="1">The sequence shown here is derived from an EMBL/GenBank/DDBJ whole genome shotgun (WGS) entry which is preliminary data.</text>
</comment>
<evidence type="ECO:0000313" key="1">
    <source>
        <dbReference type="EMBL" id="KAJ2886203.1"/>
    </source>
</evidence>
<sequence>MDALFSKLDDQVEATLQTLFPPASKSPPIGDAHHRAQEFSRQVGLVNSQLSEIKSKLDSIPSTDSSPHAALQQEIDELRKDIRLKEEVLDKHRKTLSECAAKLQQVDAENRLVIERQH</sequence>
<accession>A0ACC1LVK1</accession>
<proteinExistence type="predicted"/>
<name>A0ACC1LVK1_9FUNG</name>
<evidence type="ECO:0000313" key="2">
    <source>
        <dbReference type="Proteomes" id="UP001139981"/>
    </source>
</evidence>
<protein>
    <submittedName>
        <fullName evidence="1">Uncharacterized protein</fullName>
    </submittedName>
</protein>
<dbReference type="Proteomes" id="UP001139981">
    <property type="component" value="Unassembled WGS sequence"/>
</dbReference>
<organism evidence="1 2">
    <name type="scientific">Coemansia aciculifera</name>
    <dbReference type="NCBI Taxonomy" id="417176"/>
    <lineage>
        <taxon>Eukaryota</taxon>
        <taxon>Fungi</taxon>
        <taxon>Fungi incertae sedis</taxon>
        <taxon>Zoopagomycota</taxon>
        <taxon>Kickxellomycotina</taxon>
        <taxon>Kickxellomycetes</taxon>
        <taxon>Kickxellales</taxon>
        <taxon>Kickxellaceae</taxon>
        <taxon>Coemansia</taxon>
    </lineage>
</organism>